<dbReference type="AlphaFoldDB" id="A0A7C9JZK6"/>
<comment type="caution">
    <text evidence="2">The sequence shown here is derived from an EMBL/GenBank/DDBJ whole genome shotgun (WGS) entry which is preliminary data.</text>
</comment>
<dbReference type="EMBL" id="JAAEHK010000054">
    <property type="protein sequence ID" value="NDL72266.1"/>
    <property type="molecule type" value="Genomic_DNA"/>
</dbReference>
<name>A0A7C9JZK6_9GAMM</name>
<gene>
    <name evidence="2" type="ORF">GPL32_17335</name>
</gene>
<dbReference type="RefSeq" id="WP_162220095.1">
    <property type="nucleotide sequence ID" value="NZ_JAAEHK010000054.1"/>
</dbReference>
<evidence type="ECO:0000313" key="2">
    <source>
        <dbReference type="EMBL" id="NDL72266.1"/>
    </source>
</evidence>
<keyword evidence="1" id="KW-1133">Transmembrane helix</keyword>
<organism evidence="2 3">
    <name type="scientific">Vreelandella alkaliphila</name>
    <dbReference type="NCBI Taxonomy" id="272774"/>
    <lineage>
        <taxon>Bacteria</taxon>
        <taxon>Pseudomonadati</taxon>
        <taxon>Pseudomonadota</taxon>
        <taxon>Gammaproteobacteria</taxon>
        <taxon>Oceanospirillales</taxon>
        <taxon>Halomonadaceae</taxon>
        <taxon>Vreelandella</taxon>
    </lineage>
</organism>
<protein>
    <submittedName>
        <fullName evidence="2">Uncharacterized protein</fullName>
    </submittedName>
</protein>
<accession>A0A7C9JZK6</accession>
<evidence type="ECO:0000256" key="1">
    <source>
        <dbReference type="SAM" id="Phobius"/>
    </source>
</evidence>
<feature type="transmembrane region" description="Helical" evidence="1">
    <location>
        <begin position="37"/>
        <end position="56"/>
    </location>
</feature>
<keyword evidence="1" id="KW-0472">Membrane</keyword>
<keyword evidence="1" id="KW-0812">Transmembrane</keyword>
<evidence type="ECO:0000313" key="3">
    <source>
        <dbReference type="Proteomes" id="UP000480312"/>
    </source>
</evidence>
<feature type="transmembrane region" description="Helical" evidence="1">
    <location>
        <begin position="12"/>
        <end position="31"/>
    </location>
</feature>
<proteinExistence type="predicted"/>
<sequence length="259" mass="28461">MSFKLFPSSHERTISIAIASFCVGVMVGLMPGLDAKTIAGAVATLVAAFAGAFFAYKFNADRERQRKDEIDLASANKAIFTLVRIYNYIAGFNKQFLKPYAGNPTAYVAIQPSLGNSNPDWKLDYDSISFLISENKFGILTELTELEELFTIFTETVKTRNDIHLNIIQPAMEDAGIINGSSVSLDDIDRIIGDRSSEIMKSLTTELVDITQRGEEKSETLIQKLHEIMVGIFPGKNVIRMEKLNTSSNTDGDEAAAGS</sequence>
<reference evidence="2 3" key="1">
    <citation type="submission" date="2020-01" db="EMBL/GenBank/DDBJ databases">
        <title>Whole genome sequencing of Halomonas alkaliphila strain LS44.</title>
        <authorList>
            <person name="Kumar S."/>
            <person name="Paul D."/>
            <person name="Shouche Y."/>
            <person name="Suryavanshi M.V."/>
        </authorList>
    </citation>
    <scope>NUCLEOTIDE SEQUENCE [LARGE SCALE GENOMIC DNA]</scope>
    <source>
        <strain evidence="2 3">LS44</strain>
    </source>
</reference>
<dbReference type="OrthoDB" id="7056993at2"/>
<dbReference type="Proteomes" id="UP000480312">
    <property type="component" value="Unassembled WGS sequence"/>
</dbReference>